<evidence type="ECO:0000259" key="1">
    <source>
        <dbReference type="Pfam" id="PF24764"/>
    </source>
</evidence>
<dbReference type="Proteomes" id="UP001140091">
    <property type="component" value="Unassembled WGS sequence"/>
</dbReference>
<accession>A0A9W8J6G3</accession>
<name>A0A9W8J6G3_9AGAR</name>
<feature type="domain" description="Integrase core" evidence="1">
    <location>
        <begin position="37"/>
        <end position="115"/>
    </location>
</feature>
<evidence type="ECO:0000313" key="2">
    <source>
        <dbReference type="EMBL" id="KAJ2929127.1"/>
    </source>
</evidence>
<dbReference type="Pfam" id="PF24764">
    <property type="entry name" value="rva_4"/>
    <property type="match status" value="1"/>
</dbReference>
<reference evidence="2" key="1">
    <citation type="submission" date="2022-06" db="EMBL/GenBank/DDBJ databases">
        <title>Genome Sequence of Candolleomyces eurysporus.</title>
        <authorList>
            <person name="Buettner E."/>
        </authorList>
    </citation>
    <scope>NUCLEOTIDE SEQUENCE</scope>
    <source>
        <strain evidence="2">VTCC 930004</strain>
    </source>
</reference>
<proteinExistence type="predicted"/>
<organism evidence="2 3">
    <name type="scientific">Candolleomyces eurysporus</name>
    <dbReference type="NCBI Taxonomy" id="2828524"/>
    <lineage>
        <taxon>Eukaryota</taxon>
        <taxon>Fungi</taxon>
        <taxon>Dikarya</taxon>
        <taxon>Basidiomycota</taxon>
        <taxon>Agaricomycotina</taxon>
        <taxon>Agaricomycetes</taxon>
        <taxon>Agaricomycetidae</taxon>
        <taxon>Agaricales</taxon>
        <taxon>Agaricineae</taxon>
        <taxon>Psathyrellaceae</taxon>
        <taxon>Candolleomyces</taxon>
    </lineage>
</organism>
<dbReference type="AlphaFoldDB" id="A0A9W8J6G3"/>
<dbReference type="OrthoDB" id="2974164at2759"/>
<dbReference type="InterPro" id="IPR058913">
    <property type="entry name" value="Integrase_dom_put"/>
</dbReference>
<gene>
    <name evidence="2" type="ORF">H1R20_g7964</name>
</gene>
<evidence type="ECO:0000313" key="3">
    <source>
        <dbReference type="Proteomes" id="UP001140091"/>
    </source>
</evidence>
<feature type="non-terminal residue" evidence="2">
    <location>
        <position position="1"/>
    </location>
</feature>
<protein>
    <recommendedName>
        <fullName evidence="1">Integrase core domain-containing protein</fullName>
    </recommendedName>
</protein>
<keyword evidence="3" id="KW-1185">Reference proteome</keyword>
<comment type="caution">
    <text evidence="2">The sequence shown here is derived from an EMBL/GenBank/DDBJ whole genome shotgun (WGS) entry which is preliminary data.</text>
</comment>
<dbReference type="EMBL" id="JANBPK010000894">
    <property type="protein sequence ID" value="KAJ2929127.1"/>
    <property type="molecule type" value="Genomic_DNA"/>
</dbReference>
<sequence length="206" mass="23976">MVTNKGSEIPYLFAYQTGLRDVYTPNVDVARFPPVFQLKSVHNTPIEGLWHWFSEMCGLNIKEMIIAGYQNGIYNLNDPIHLSLFNWLWPQALQLQLDHFSEYWNNHKIRSQKRKPNMSGSTPRHAFIAPDPTRITKCYIDVDKPVVEALREQIPISCGDSMQFVNHEFLQLAEETYDAIGRPDLSDLRQVWDIFSVMLIHIPQDM</sequence>